<dbReference type="GO" id="GO:0003824">
    <property type="term" value="F:catalytic activity"/>
    <property type="evidence" value="ECO:0007669"/>
    <property type="project" value="UniProtKB-KW"/>
</dbReference>
<evidence type="ECO:0000259" key="3">
    <source>
        <dbReference type="Pfam" id="PF17919"/>
    </source>
</evidence>
<dbReference type="Pfam" id="PF17919">
    <property type="entry name" value="RT_RNaseH_2"/>
    <property type="match status" value="1"/>
</dbReference>
<evidence type="ECO:0000256" key="1">
    <source>
        <dbReference type="ARBA" id="ARBA00023268"/>
    </source>
</evidence>
<feature type="domain" description="Reverse transcriptase" evidence="2">
    <location>
        <begin position="18"/>
        <end position="70"/>
    </location>
</feature>
<dbReference type="EMBL" id="SMMG02000004">
    <property type="protein sequence ID" value="KAA3476999.1"/>
    <property type="molecule type" value="Genomic_DNA"/>
</dbReference>
<dbReference type="InterPro" id="IPR041577">
    <property type="entry name" value="RT_RNaseH_2"/>
</dbReference>
<reference evidence="5" key="1">
    <citation type="journal article" date="2019" name="Plant Biotechnol. J.">
        <title>Genome sequencing of the Australian wild diploid species Gossypium australe highlights disease resistance and delayed gland morphogenesis.</title>
        <authorList>
            <person name="Cai Y."/>
            <person name="Cai X."/>
            <person name="Wang Q."/>
            <person name="Wang P."/>
            <person name="Zhang Y."/>
            <person name="Cai C."/>
            <person name="Xu Y."/>
            <person name="Wang K."/>
            <person name="Zhou Z."/>
            <person name="Wang C."/>
            <person name="Geng S."/>
            <person name="Li B."/>
            <person name="Dong Q."/>
            <person name="Hou Y."/>
            <person name="Wang H."/>
            <person name="Ai P."/>
            <person name="Liu Z."/>
            <person name="Yi F."/>
            <person name="Sun M."/>
            <person name="An G."/>
            <person name="Cheng J."/>
            <person name="Zhang Y."/>
            <person name="Shi Q."/>
            <person name="Xie Y."/>
            <person name="Shi X."/>
            <person name="Chang Y."/>
            <person name="Huang F."/>
            <person name="Chen Y."/>
            <person name="Hong S."/>
            <person name="Mi L."/>
            <person name="Sun Q."/>
            <person name="Zhang L."/>
            <person name="Zhou B."/>
            <person name="Peng R."/>
            <person name="Zhang X."/>
            <person name="Liu F."/>
        </authorList>
    </citation>
    <scope>NUCLEOTIDE SEQUENCE [LARGE SCALE GENOMIC DNA]</scope>
    <source>
        <strain evidence="5">cv. PA1801</strain>
    </source>
</reference>
<feature type="domain" description="Reverse transcriptase/retrotransposon-derived protein RNase H-like" evidence="3">
    <location>
        <begin position="134"/>
        <end position="184"/>
    </location>
</feature>
<keyword evidence="5" id="KW-1185">Reference proteome</keyword>
<gene>
    <name evidence="4" type="ORF">EPI10_010921</name>
</gene>
<protein>
    <submittedName>
        <fullName evidence="4">Retrotransposable element Tf2</fullName>
    </submittedName>
</protein>
<dbReference type="Pfam" id="PF00078">
    <property type="entry name" value="RVT_1"/>
    <property type="match status" value="1"/>
</dbReference>
<dbReference type="FunFam" id="3.30.70.270:FF:000020">
    <property type="entry name" value="Transposon Tf2-6 polyprotein-like Protein"/>
    <property type="match status" value="1"/>
</dbReference>
<dbReference type="InterPro" id="IPR043128">
    <property type="entry name" value="Rev_trsase/Diguanyl_cyclase"/>
</dbReference>
<dbReference type="InterPro" id="IPR050951">
    <property type="entry name" value="Retrovirus_Pol_polyprotein"/>
</dbReference>
<dbReference type="SUPFAM" id="SSF56672">
    <property type="entry name" value="DNA/RNA polymerases"/>
    <property type="match status" value="1"/>
</dbReference>
<dbReference type="InterPro" id="IPR000477">
    <property type="entry name" value="RT_dom"/>
</dbReference>
<comment type="caution">
    <text evidence="4">The sequence shown here is derived from an EMBL/GenBank/DDBJ whole genome shotgun (WGS) entry which is preliminary data.</text>
</comment>
<dbReference type="Gene3D" id="3.30.70.270">
    <property type="match status" value="2"/>
</dbReference>
<accession>A0A5B6W508</accession>
<dbReference type="AlphaFoldDB" id="A0A5B6W508"/>
<dbReference type="PANTHER" id="PTHR37984:SF5">
    <property type="entry name" value="PROTEIN NYNRIN-LIKE"/>
    <property type="match status" value="1"/>
</dbReference>
<dbReference type="PANTHER" id="PTHR37984">
    <property type="entry name" value="PROTEIN CBG26694"/>
    <property type="match status" value="1"/>
</dbReference>
<evidence type="ECO:0000313" key="5">
    <source>
        <dbReference type="Proteomes" id="UP000325315"/>
    </source>
</evidence>
<dbReference type="Proteomes" id="UP000325315">
    <property type="component" value="Unassembled WGS sequence"/>
</dbReference>
<dbReference type="OrthoDB" id="1000214at2759"/>
<evidence type="ECO:0000313" key="4">
    <source>
        <dbReference type="EMBL" id="KAA3476999.1"/>
    </source>
</evidence>
<evidence type="ECO:0000259" key="2">
    <source>
        <dbReference type="Pfam" id="PF00078"/>
    </source>
</evidence>
<organism evidence="4 5">
    <name type="scientific">Gossypium australe</name>
    <dbReference type="NCBI Taxonomy" id="47621"/>
    <lineage>
        <taxon>Eukaryota</taxon>
        <taxon>Viridiplantae</taxon>
        <taxon>Streptophyta</taxon>
        <taxon>Embryophyta</taxon>
        <taxon>Tracheophyta</taxon>
        <taxon>Spermatophyta</taxon>
        <taxon>Magnoliopsida</taxon>
        <taxon>eudicotyledons</taxon>
        <taxon>Gunneridae</taxon>
        <taxon>Pentapetalae</taxon>
        <taxon>rosids</taxon>
        <taxon>malvids</taxon>
        <taxon>Malvales</taxon>
        <taxon>Malvaceae</taxon>
        <taxon>Malvoideae</taxon>
        <taxon>Gossypium</taxon>
    </lineage>
</organism>
<keyword evidence="1" id="KW-0511">Multifunctional enzyme</keyword>
<dbReference type="InterPro" id="IPR043502">
    <property type="entry name" value="DNA/RNA_pol_sf"/>
</dbReference>
<name>A0A5B6W508_9ROSI</name>
<sequence length="207" mass="24100">MELLHSVLYDGNIFGNEVFMDDFLVFGDTFEDCLKNLESVLYRCEETNLVLNWEKCHLMVYESIVLGHKISQQGIAADKVKVEVIEKLPPPSTIKDIHSFLGHAKFYWRFIKDFSKISKPLCTLLEHNRSFNFDKPCLQAFEELKKWLIIAPIVIALDWTLHFKLMCDTSDFSVGAVLGQRKDKEFDLEIRDRKVTENQVVDHLSQN</sequence>
<proteinExistence type="predicted"/>